<proteinExistence type="predicted"/>
<evidence type="ECO:0000313" key="1">
    <source>
        <dbReference type="EMBL" id="KRZ46998.1"/>
    </source>
</evidence>
<dbReference type="Proteomes" id="UP000054721">
    <property type="component" value="Unassembled WGS sequence"/>
</dbReference>
<accession>A0A0V1KIC7</accession>
<gene>
    <name evidence="1" type="ORF">T02_5460</name>
</gene>
<dbReference type="OrthoDB" id="5936455at2759"/>
<protein>
    <submittedName>
        <fullName evidence="1">Uncharacterized protein</fullName>
    </submittedName>
</protein>
<feature type="non-terminal residue" evidence="1">
    <location>
        <position position="90"/>
    </location>
</feature>
<keyword evidence="2" id="KW-1185">Reference proteome</keyword>
<sequence length="90" mass="9847">MFNTAHRSLLLFARQELQLTAQFSVDVGISGPDGCTLCAAPDSTLENAQQCLGWWRHCLPAHCIFPSPVSYPLGRAISTRQFAGDGRKRG</sequence>
<evidence type="ECO:0000313" key="2">
    <source>
        <dbReference type="Proteomes" id="UP000054721"/>
    </source>
</evidence>
<name>A0A0V1KIC7_9BILA</name>
<comment type="caution">
    <text evidence="1">The sequence shown here is derived from an EMBL/GenBank/DDBJ whole genome shotgun (WGS) entry which is preliminary data.</text>
</comment>
<dbReference type="EMBL" id="JYDW01001616">
    <property type="protein sequence ID" value="KRZ46998.1"/>
    <property type="molecule type" value="Genomic_DNA"/>
</dbReference>
<reference evidence="1 2" key="1">
    <citation type="submission" date="2015-05" db="EMBL/GenBank/DDBJ databases">
        <title>Evolution of Trichinella species and genotypes.</title>
        <authorList>
            <person name="Korhonen P.K."/>
            <person name="Edoardo P."/>
            <person name="Giuseppe L.R."/>
            <person name="Gasser R.B."/>
        </authorList>
    </citation>
    <scope>NUCLEOTIDE SEQUENCE [LARGE SCALE GENOMIC DNA]</scope>
    <source>
        <strain evidence="1">ISS10</strain>
    </source>
</reference>
<organism evidence="1 2">
    <name type="scientific">Trichinella nativa</name>
    <dbReference type="NCBI Taxonomy" id="6335"/>
    <lineage>
        <taxon>Eukaryota</taxon>
        <taxon>Metazoa</taxon>
        <taxon>Ecdysozoa</taxon>
        <taxon>Nematoda</taxon>
        <taxon>Enoplea</taxon>
        <taxon>Dorylaimia</taxon>
        <taxon>Trichinellida</taxon>
        <taxon>Trichinellidae</taxon>
        <taxon>Trichinella</taxon>
    </lineage>
</organism>
<dbReference type="AlphaFoldDB" id="A0A0V1KIC7"/>